<protein>
    <submittedName>
        <fullName evidence="2">Uncharacterized protein</fullName>
    </submittedName>
</protein>
<feature type="non-terminal residue" evidence="2">
    <location>
        <position position="1"/>
    </location>
</feature>
<dbReference type="AlphaFoldDB" id="A0A392W472"/>
<organism evidence="2 3">
    <name type="scientific">Trifolium medium</name>
    <dbReference type="NCBI Taxonomy" id="97028"/>
    <lineage>
        <taxon>Eukaryota</taxon>
        <taxon>Viridiplantae</taxon>
        <taxon>Streptophyta</taxon>
        <taxon>Embryophyta</taxon>
        <taxon>Tracheophyta</taxon>
        <taxon>Spermatophyta</taxon>
        <taxon>Magnoliopsida</taxon>
        <taxon>eudicotyledons</taxon>
        <taxon>Gunneridae</taxon>
        <taxon>Pentapetalae</taxon>
        <taxon>rosids</taxon>
        <taxon>fabids</taxon>
        <taxon>Fabales</taxon>
        <taxon>Fabaceae</taxon>
        <taxon>Papilionoideae</taxon>
        <taxon>50 kb inversion clade</taxon>
        <taxon>NPAAA clade</taxon>
        <taxon>Hologalegina</taxon>
        <taxon>IRL clade</taxon>
        <taxon>Trifolieae</taxon>
        <taxon>Trifolium</taxon>
    </lineage>
</organism>
<accession>A0A392W472</accession>
<sequence>WRRGASQHTGGERNTGSGERMMAVGLSLRLVG</sequence>
<name>A0A392W472_9FABA</name>
<keyword evidence="3" id="KW-1185">Reference proteome</keyword>
<feature type="region of interest" description="Disordered" evidence="1">
    <location>
        <begin position="1"/>
        <end position="24"/>
    </location>
</feature>
<evidence type="ECO:0000256" key="1">
    <source>
        <dbReference type="SAM" id="MobiDB-lite"/>
    </source>
</evidence>
<evidence type="ECO:0000313" key="2">
    <source>
        <dbReference type="EMBL" id="MCI95454.1"/>
    </source>
</evidence>
<evidence type="ECO:0000313" key="3">
    <source>
        <dbReference type="Proteomes" id="UP000265520"/>
    </source>
</evidence>
<reference evidence="2 3" key="1">
    <citation type="journal article" date="2018" name="Front. Plant Sci.">
        <title>Red Clover (Trifolium pratense) and Zigzag Clover (T. medium) - A Picture of Genomic Similarities and Differences.</title>
        <authorList>
            <person name="Dluhosova J."/>
            <person name="Istvanek J."/>
            <person name="Nedelnik J."/>
            <person name="Repkova J."/>
        </authorList>
    </citation>
    <scope>NUCLEOTIDE SEQUENCE [LARGE SCALE GENOMIC DNA]</scope>
    <source>
        <strain evidence="3">cv. 10/8</strain>
        <tissue evidence="2">Leaf</tissue>
    </source>
</reference>
<comment type="caution">
    <text evidence="2">The sequence shown here is derived from an EMBL/GenBank/DDBJ whole genome shotgun (WGS) entry which is preliminary data.</text>
</comment>
<dbReference type="Proteomes" id="UP000265520">
    <property type="component" value="Unassembled WGS sequence"/>
</dbReference>
<proteinExistence type="predicted"/>
<feature type="compositionally biased region" description="Polar residues" evidence="1">
    <location>
        <begin position="1"/>
        <end position="17"/>
    </location>
</feature>
<dbReference type="EMBL" id="LXQA011387204">
    <property type="protein sequence ID" value="MCI95454.1"/>
    <property type="molecule type" value="Genomic_DNA"/>
</dbReference>